<evidence type="ECO:0000313" key="2">
    <source>
        <dbReference type="EMBL" id="KAJ6711952.1"/>
    </source>
</evidence>
<dbReference type="OrthoDB" id="10480996at2759"/>
<reference evidence="2" key="2">
    <citation type="journal article" date="2023" name="Int. J. Mol. Sci.">
        <title>De Novo Assembly and Annotation of 11 Diverse Shrub Willow (Salix) Genomes Reveals Novel Gene Organization in Sex-Linked Regions.</title>
        <authorList>
            <person name="Hyden B."/>
            <person name="Feng K."/>
            <person name="Yates T.B."/>
            <person name="Jawdy S."/>
            <person name="Cereghino C."/>
            <person name="Smart L.B."/>
            <person name="Muchero W."/>
        </authorList>
    </citation>
    <scope>NUCLEOTIDE SEQUENCE</scope>
    <source>
        <tissue evidence="2">Shoot tip</tissue>
    </source>
</reference>
<dbReference type="AlphaFoldDB" id="A0A9Q0THX4"/>
<keyword evidence="3" id="KW-1185">Reference proteome</keyword>
<proteinExistence type="predicted"/>
<accession>A0A9Q0THX4</accession>
<dbReference type="EMBL" id="JAPFFK010000015">
    <property type="protein sequence ID" value="KAJ6711952.1"/>
    <property type="molecule type" value="Genomic_DNA"/>
</dbReference>
<feature type="region of interest" description="Disordered" evidence="1">
    <location>
        <begin position="83"/>
        <end position="102"/>
    </location>
</feature>
<dbReference type="Proteomes" id="UP001151532">
    <property type="component" value="Chromosome 1"/>
</dbReference>
<evidence type="ECO:0000256" key="1">
    <source>
        <dbReference type="SAM" id="MobiDB-lite"/>
    </source>
</evidence>
<name>A0A9Q0THX4_SALPP</name>
<feature type="compositionally biased region" description="Acidic residues" evidence="1">
    <location>
        <begin position="91"/>
        <end position="102"/>
    </location>
</feature>
<evidence type="ECO:0000313" key="3">
    <source>
        <dbReference type="Proteomes" id="UP001151532"/>
    </source>
</evidence>
<comment type="caution">
    <text evidence="2">The sequence shown here is derived from an EMBL/GenBank/DDBJ whole genome shotgun (WGS) entry which is preliminary data.</text>
</comment>
<gene>
    <name evidence="2" type="ORF">OIU79_008219</name>
</gene>
<protein>
    <submittedName>
        <fullName evidence="2">Uncharacterized protein</fullName>
    </submittedName>
</protein>
<reference evidence="2" key="1">
    <citation type="submission" date="2022-11" db="EMBL/GenBank/DDBJ databases">
        <authorList>
            <person name="Hyden B.L."/>
            <person name="Feng K."/>
            <person name="Yates T."/>
            <person name="Jawdy S."/>
            <person name="Smart L.B."/>
            <person name="Muchero W."/>
        </authorList>
    </citation>
    <scope>NUCLEOTIDE SEQUENCE</scope>
    <source>
        <tissue evidence="2">Shoot tip</tissue>
    </source>
</reference>
<organism evidence="2 3">
    <name type="scientific">Salix purpurea</name>
    <name type="common">Purple osier willow</name>
    <dbReference type="NCBI Taxonomy" id="77065"/>
    <lineage>
        <taxon>Eukaryota</taxon>
        <taxon>Viridiplantae</taxon>
        <taxon>Streptophyta</taxon>
        <taxon>Embryophyta</taxon>
        <taxon>Tracheophyta</taxon>
        <taxon>Spermatophyta</taxon>
        <taxon>Magnoliopsida</taxon>
        <taxon>eudicotyledons</taxon>
        <taxon>Gunneridae</taxon>
        <taxon>Pentapetalae</taxon>
        <taxon>rosids</taxon>
        <taxon>fabids</taxon>
        <taxon>Malpighiales</taxon>
        <taxon>Salicaceae</taxon>
        <taxon>Saliceae</taxon>
        <taxon>Salix</taxon>
    </lineage>
</organism>
<sequence>MVIEVNSSARECSGESSAKRELEFFTEVSYVGPGVGTNACGEEDVREKRVMPASVAGRKENAGAGEAEHDTVLSDDLYGSSDHTIRCVGDTSEEEQYDPSRP</sequence>